<evidence type="ECO:0000313" key="1">
    <source>
        <dbReference type="EMBL" id="KAJ5135667.1"/>
    </source>
</evidence>
<reference evidence="1" key="1">
    <citation type="submission" date="2022-11" db="EMBL/GenBank/DDBJ databases">
        <authorList>
            <person name="Petersen C."/>
        </authorList>
    </citation>
    <scope>NUCLEOTIDE SEQUENCE</scope>
    <source>
        <strain evidence="1">IBT 22155</strain>
    </source>
</reference>
<accession>A0A9W9H132</accession>
<name>A0A9W9H132_9EURO</name>
<dbReference type="GeneID" id="81404859"/>
<sequence>MPTKSSKTVAETSWDTGLHPEDQWGYWITQVESMATMLNVWHYMDPNLPEDQVCPAPVASRETYLHPSEINPEATNSLQLSKEDHELYRRIVSQFNGEWSWAEHVRSKINEVNNFIIANMFPEYRYILLDKTPYEKLVFLKQRFEPIVRRPKGATTYRIEDSPRQRVRNAWRDLVRRPIGKTSINKWLATWSKLYEEGKAMQIPEIAYKSDEYPQDRDAIYDFLHAVQPFDEIFAVLWREKIEDPNFAISFHDVLAAFRNHRNVKGAAKSQLASSAAWRPS</sequence>
<dbReference type="EMBL" id="JAPQKL010000004">
    <property type="protein sequence ID" value="KAJ5135667.1"/>
    <property type="molecule type" value="Genomic_DNA"/>
</dbReference>
<organism evidence="1 2">
    <name type="scientific">Penicillium bovifimosum</name>
    <dbReference type="NCBI Taxonomy" id="126998"/>
    <lineage>
        <taxon>Eukaryota</taxon>
        <taxon>Fungi</taxon>
        <taxon>Dikarya</taxon>
        <taxon>Ascomycota</taxon>
        <taxon>Pezizomycotina</taxon>
        <taxon>Eurotiomycetes</taxon>
        <taxon>Eurotiomycetidae</taxon>
        <taxon>Eurotiales</taxon>
        <taxon>Aspergillaceae</taxon>
        <taxon>Penicillium</taxon>
    </lineage>
</organism>
<dbReference type="OrthoDB" id="2663223at2759"/>
<protein>
    <submittedName>
        <fullName evidence="1">Uncharacterized protein</fullName>
    </submittedName>
</protein>
<reference evidence="1" key="2">
    <citation type="journal article" date="2023" name="IMA Fungus">
        <title>Comparative genomic study of the Penicillium genus elucidates a diverse pangenome and 15 lateral gene transfer events.</title>
        <authorList>
            <person name="Petersen C."/>
            <person name="Sorensen T."/>
            <person name="Nielsen M.R."/>
            <person name="Sondergaard T.E."/>
            <person name="Sorensen J.L."/>
            <person name="Fitzpatrick D.A."/>
            <person name="Frisvad J.C."/>
            <person name="Nielsen K.L."/>
        </authorList>
    </citation>
    <scope>NUCLEOTIDE SEQUENCE</scope>
    <source>
        <strain evidence="1">IBT 22155</strain>
    </source>
</reference>
<comment type="caution">
    <text evidence="1">The sequence shown here is derived from an EMBL/GenBank/DDBJ whole genome shotgun (WGS) entry which is preliminary data.</text>
</comment>
<dbReference type="AlphaFoldDB" id="A0A9W9H132"/>
<keyword evidence="2" id="KW-1185">Reference proteome</keyword>
<dbReference type="Proteomes" id="UP001149079">
    <property type="component" value="Unassembled WGS sequence"/>
</dbReference>
<gene>
    <name evidence="1" type="ORF">N7515_004945</name>
</gene>
<dbReference type="RefSeq" id="XP_056522639.1">
    <property type="nucleotide sequence ID" value="XM_056665689.1"/>
</dbReference>
<evidence type="ECO:0000313" key="2">
    <source>
        <dbReference type="Proteomes" id="UP001149079"/>
    </source>
</evidence>
<proteinExistence type="predicted"/>